<sequence>MAILHRATLTPTKTELLATWLPGQAWFDGEVDAVVPVAAYRFDDPAGEVGIESHLVEVDGRTVHVPLTYRAAPLAGADAWLVGAMEHSVLGTRWVYDAVGDPVYVAELARVVREGDGQAELLVQTPDGPERREPTMDVRGDGVDVPPGARVVVEREPGEPAASATGPLLAGTWPGRPTPTVLVRLV</sequence>
<dbReference type="Proteomes" id="UP000224130">
    <property type="component" value="Unassembled WGS sequence"/>
</dbReference>
<reference evidence="7 8" key="1">
    <citation type="submission" date="2017-10" db="EMBL/GenBank/DDBJ databases">
        <title>Sequencing the genomes of 1000 actinobacteria strains.</title>
        <authorList>
            <person name="Klenk H.-P."/>
        </authorList>
    </citation>
    <scope>NUCLEOTIDE SEQUENCE [LARGE SCALE GENOMIC DNA]</scope>
    <source>
        <strain evidence="7 8">DSM 21863</strain>
    </source>
</reference>
<keyword evidence="2" id="KW-0547">Nucleotide-binding</keyword>
<gene>
    <name evidence="7" type="ORF">ATJ88_2032</name>
</gene>
<dbReference type="GO" id="GO:0016301">
    <property type="term" value="F:kinase activity"/>
    <property type="evidence" value="ECO:0007669"/>
    <property type="project" value="UniProtKB-KW"/>
</dbReference>
<accession>A0A2A9EW52</accession>
<feature type="domain" description="Maltokinase N-terminal cap" evidence="6">
    <location>
        <begin position="20"/>
        <end position="101"/>
    </location>
</feature>
<dbReference type="OrthoDB" id="3787729at2"/>
<dbReference type="AlphaFoldDB" id="A0A2A9EW52"/>
<organism evidence="7 8">
    <name type="scientific">Isoptericola jiangsuensis</name>
    <dbReference type="NCBI Taxonomy" id="548579"/>
    <lineage>
        <taxon>Bacteria</taxon>
        <taxon>Bacillati</taxon>
        <taxon>Actinomycetota</taxon>
        <taxon>Actinomycetes</taxon>
        <taxon>Micrococcales</taxon>
        <taxon>Promicromonosporaceae</taxon>
        <taxon>Isoptericola</taxon>
    </lineage>
</organism>
<dbReference type="NCBIfam" id="NF047744">
    <property type="entry name" value="CG0192_rel"/>
    <property type="match status" value="1"/>
</dbReference>
<evidence type="ECO:0000256" key="3">
    <source>
        <dbReference type="ARBA" id="ARBA00022777"/>
    </source>
</evidence>
<evidence type="ECO:0000313" key="7">
    <source>
        <dbReference type="EMBL" id="PFG43347.1"/>
    </source>
</evidence>
<feature type="region of interest" description="Disordered" evidence="5">
    <location>
        <begin position="125"/>
        <end position="146"/>
    </location>
</feature>
<evidence type="ECO:0000256" key="4">
    <source>
        <dbReference type="ARBA" id="ARBA00022840"/>
    </source>
</evidence>
<dbReference type="InterPro" id="IPR040999">
    <property type="entry name" value="Mak_N_cap"/>
</dbReference>
<evidence type="ECO:0000259" key="6">
    <source>
        <dbReference type="Pfam" id="PF18085"/>
    </source>
</evidence>
<dbReference type="Pfam" id="PF18085">
    <property type="entry name" value="Mak_N_cap"/>
    <property type="match status" value="1"/>
</dbReference>
<comment type="caution">
    <text evidence="7">The sequence shown here is derived from an EMBL/GenBank/DDBJ whole genome shotgun (WGS) entry which is preliminary data.</text>
</comment>
<keyword evidence="4" id="KW-0067">ATP-binding</keyword>
<evidence type="ECO:0000313" key="8">
    <source>
        <dbReference type="Proteomes" id="UP000224130"/>
    </source>
</evidence>
<evidence type="ECO:0000256" key="1">
    <source>
        <dbReference type="ARBA" id="ARBA00022679"/>
    </source>
</evidence>
<dbReference type="EMBL" id="PDJJ01000001">
    <property type="protein sequence ID" value="PFG43347.1"/>
    <property type="molecule type" value="Genomic_DNA"/>
</dbReference>
<name>A0A2A9EW52_9MICO</name>
<evidence type="ECO:0000256" key="2">
    <source>
        <dbReference type="ARBA" id="ARBA00022741"/>
    </source>
</evidence>
<keyword evidence="3" id="KW-0418">Kinase</keyword>
<keyword evidence="1" id="KW-0808">Transferase</keyword>
<keyword evidence="8" id="KW-1185">Reference proteome</keyword>
<dbReference type="GO" id="GO:0005524">
    <property type="term" value="F:ATP binding"/>
    <property type="evidence" value="ECO:0007669"/>
    <property type="project" value="UniProtKB-KW"/>
</dbReference>
<proteinExistence type="predicted"/>
<evidence type="ECO:0000256" key="5">
    <source>
        <dbReference type="SAM" id="MobiDB-lite"/>
    </source>
</evidence>
<protein>
    <recommendedName>
        <fullName evidence="6">Maltokinase N-terminal cap domain-containing protein</fullName>
    </recommendedName>
</protein>
<feature type="compositionally biased region" description="Basic and acidic residues" evidence="5">
    <location>
        <begin position="128"/>
        <end position="142"/>
    </location>
</feature>
<dbReference type="RefSeq" id="WP_098463719.1">
    <property type="nucleotide sequence ID" value="NZ_PDJJ01000001.1"/>
</dbReference>